<keyword evidence="3 8" id="KW-1003">Cell membrane</keyword>
<reference evidence="10" key="2">
    <citation type="submission" date="2020-09" db="EMBL/GenBank/DDBJ databases">
        <authorList>
            <person name="Sun Q."/>
            <person name="Ohkuma M."/>
        </authorList>
    </citation>
    <scope>NUCLEOTIDE SEQUENCE</scope>
    <source>
        <strain evidence="10">JCM 3313</strain>
    </source>
</reference>
<dbReference type="Proteomes" id="UP000639606">
    <property type="component" value="Unassembled WGS sequence"/>
</dbReference>
<proteinExistence type="inferred from homology"/>
<evidence type="ECO:0000313" key="10">
    <source>
        <dbReference type="EMBL" id="GGP43276.1"/>
    </source>
</evidence>
<sequence>MTTAFTTAPTAIPAAPRTRWRGTGFGTQVLVLTQRSLRALVSDPRMIVFSVLQPLVMLTLFSQIFSSIANTPGFPQGVAYIDFLMPAILVNTAMQAALQAGVGLVTDMKNGVLARFRSLPIRLGSVLVARSLSDLVRTAAQLLLMLLFAVLVFGFAPAGGIAGTAAALALALAVGWGLGWIFLAIASWLRNAELMQTVGFLAMFPLMFASSAYVPVSGLPGWLQAVAEVNPLTYAVDAARALALAHPVTGVVGALGTTTVLAAVGWVLAVRGFRRPLSP</sequence>
<feature type="transmembrane region" description="Helical" evidence="8">
    <location>
        <begin position="198"/>
        <end position="223"/>
    </location>
</feature>
<evidence type="ECO:0000256" key="8">
    <source>
        <dbReference type="RuleBase" id="RU361157"/>
    </source>
</evidence>
<dbReference type="GO" id="GO:0140359">
    <property type="term" value="F:ABC-type transporter activity"/>
    <property type="evidence" value="ECO:0007669"/>
    <property type="project" value="InterPro"/>
</dbReference>
<dbReference type="GO" id="GO:0043190">
    <property type="term" value="C:ATP-binding cassette (ABC) transporter complex"/>
    <property type="evidence" value="ECO:0007669"/>
    <property type="project" value="InterPro"/>
</dbReference>
<evidence type="ECO:0000256" key="2">
    <source>
        <dbReference type="ARBA" id="ARBA00007783"/>
    </source>
</evidence>
<evidence type="ECO:0000256" key="7">
    <source>
        <dbReference type="ARBA" id="ARBA00023251"/>
    </source>
</evidence>
<name>A0A918AJ38_9PSEU</name>
<comment type="similarity">
    <text evidence="2 8">Belongs to the ABC-2 integral membrane protein family.</text>
</comment>
<dbReference type="GO" id="GO:0046677">
    <property type="term" value="P:response to antibiotic"/>
    <property type="evidence" value="ECO:0007669"/>
    <property type="project" value="UniProtKB-KW"/>
</dbReference>
<keyword evidence="6 8" id="KW-0472">Membrane</keyword>
<feature type="transmembrane region" description="Helical" evidence="8">
    <location>
        <begin position="243"/>
        <end position="269"/>
    </location>
</feature>
<keyword evidence="7" id="KW-0046">Antibiotic resistance</keyword>
<evidence type="ECO:0000259" key="9">
    <source>
        <dbReference type="PROSITE" id="PS51012"/>
    </source>
</evidence>
<evidence type="ECO:0000256" key="5">
    <source>
        <dbReference type="ARBA" id="ARBA00022989"/>
    </source>
</evidence>
<gene>
    <name evidence="10" type="ORF">GCM10010185_13550</name>
</gene>
<dbReference type="InterPro" id="IPR051328">
    <property type="entry name" value="T7SS_ABC-Transporter"/>
</dbReference>
<reference evidence="10" key="1">
    <citation type="journal article" date="2014" name="Int. J. Syst. Evol. Microbiol.">
        <title>Complete genome sequence of Corynebacterium casei LMG S-19264T (=DSM 44701T), isolated from a smear-ripened cheese.</title>
        <authorList>
            <consortium name="US DOE Joint Genome Institute (JGI-PGF)"/>
            <person name="Walter F."/>
            <person name="Albersmeier A."/>
            <person name="Kalinowski J."/>
            <person name="Ruckert C."/>
        </authorList>
    </citation>
    <scope>NUCLEOTIDE SEQUENCE</scope>
    <source>
        <strain evidence="10">JCM 3313</strain>
    </source>
</reference>
<feature type="transmembrane region" description="Helical" evidence="8">
    <location>
        <begin position="165"/>
        <end position="186"/>
    </location>
</feature>
<dbReference type="InterPro" id="IPR000412">
    <property type="entry name" value="ABC_2_transport"/>
</dbReference>
<dbReference type="Pfam" id="PF01061">
    <property type="entry name" value="ABC2_membrane"/>
    <property type="match status" value="1"/>
</dbReference>
<dbReference type="PANTHER" id="PTHR43077">
    <property type="entry name" value="TRANSPORT PERMEASE YVFS-RELATED"/>
    <property type="match status" value="1"/>
</dbReference>
<evidence type="ECO:0000256" key="1">
    <source>
        <dbReference type="ARBA" id="ARBA00004651"/>
    </source>
</evidence>
<dbReference type="InterPro" id="IPR047817">
    <property type="entry name" value="ABC2_TM_bact-type"/>
</dbReference>
<organism evidence="10 11">
    <name type="scientific">Saccharothrix coeruleofusca</name>
    <dbReference type="NCBI Taxonomy" id="33919"/>
    <lineage>
        <taxon>Bacteria</taxon>
        <taxon>Bacillati</taxon>
        <taxon>Actinomycetota</taxon>
        <taxon>Actinomycetes</taxon>
        <taxon>Pseudonocardiales</taxon>
        <taxon>Pseudonocardiaceae</taxon>
        <taxon>Saccharothrix</taxon>
    </lineage>
</organism>
<comment type="subcellular location">
    <subcellularLocation>
        <location evidence="1 8">Cell membrane</location>
        <topology evidence="1 8">Multi-pass membrane protein</topology>
    </subcellularLocation>
</comment>
<feature type="transmembrane region" description="Helical" evidence="8">
    <location>
        <begin position="46"/>
        <end position="65"/>
    </location>
</feature>
<evidence type="ECO:0000256" key="6">
    <source>
        <dbReference type="ARBA" id="ARBA00023136"/>
    </source>
</evidence>
<dbReference type="PRINTS" id="PR00164">
    <property type="entry name" value="ABC2TRNSPORT"/>
</dbReference>
<dbReference type="AlphaFoldDB" id="A0A918AJ38"/>
<keyword evidence="8" id="KW-0813">Transport</keyword>
<keyword evidence="4 8" id="KW-0812">Transmembrane</keyword>
<evidence type="ECO:0000313" key="11">
    <source>
        <dbReference type="Proteomes" id="UP000639606"/>
    </source>
</evidence>
<keyword evidence="5 8" id="KW-1133">Transmembrane helix</keyword>
<dbReference type="PIRSF" id="PIRSF006648">
    <property type="entry name" value="DrrB"/>
    <property type="match status" value="1"/>
</dbReference>
<dbReference type="PROSITE" id="PS51012">
    <property type="entry name" value="ABC_TM2"/>
    <property type="match status" value="1"/>
</dbReference>
<dbReference type="PANTHER" id="PTHR43077:SF8">
    <property type="entry name" value="DOXORUBICIN RESISTANCE ABC TRANSPORTER PERMEASE PROTEIN DRRB"/>
    <property type="match status" value="1"/>
</dbReference>
<keyword evidence="11" id="KW-1185">Reference proteome</keyword>
<feature type="transmembrane region" description="Helical" evidence="8">
    <location>
        <begin position="139"/>
        <end position="159"/>
    </location>
</feature>
<evidence type="ECO:0000256" key="3">
    <source>
        <dbReference type="ARBA" id="ARBA00022475"/>
    </source>
</evidence>
<dbReference type="InterPro" id="IPR013525">
    <property type="entry name" value="ABC2_TM"/>
</dbReference>
<dbReference type="RefSeq" id="WP_189222180.1">
    <property type="nucleotide sequence ID" value="NZ_BMRG01000002.1"/>
</dbReference>
<evidence type="ECO:0000256" key="4">
    <source>
        <dbReference type="ARBA" id="ARBA00022692"/>
    </source>
</evidence>
<protein>
    <recommendedName>
        <fullName evidence="8">Transport permease protein</fullName>
    </recommendedName>
</protein>
<dbReference type="EMBL" id="BMRG01000002">
    <property type="protein sequence ID" value="GGP43276.1"/>
    <property type="molecule type" value="Genomic_DNA"/>
</dbReference>
<accession>A0A918AJ38</accession>
<feature type="domain" description="ABC transmembrane type-2" evidence="9">
    <location>
        <begin position="45"/>
        <end position="276"/>
    </location>
</feature>
<feature type="transmembrane region" description="Helical" evidence="8">
    <location>
        <begin position="77"/>
        <end position="98"/>
    </location>
</feature>
<comment type="caution">
    <text evidence="10">The sequence shown here is derived from an EMBL/GenBank/DDBJ whole genome shotgun (WGS) entry which is preliminary data.</text>
</comment>